<evidence type="ECO:0000313" key="4">
    <source>
        <dbReference type="Proteomes" id="UP001302676"/>
    </source>
</evidence>
<dbReference type="Pfam" id="PF26147">
    <property type="entry name" value="AB_HYDROLASE_YMC0-YMC35"/>
    <property type="match status" value="1"/>
</dbReference>
<keyword evidence="4" id="KW-1185">Reference proteome</keyword>
<sequence>MFRSLGSRKRVKPNPTADPTTPTTPTTATPTTETTNPSSTTLPESTPKAATPNAAPVDPAASDDKTSKPQTAKSGKNGEATAPTGPGSKQLGKPRSWYGSWPRVPKSAPSTQVARETILASTSAATGTADFSRFEQTKPYDTRSIGGGSVLESSLPKTHTDLSTPREPRAQQPQEPPMAPVSKSVAKPPGASNPDNDTEMTDAGQPEDSSQPPPEQPATTTTAAEQAPTAEPTPQRPASGWFGGWLGGSTPAGPPPAKPTDTPTAQSSSREADVPPPAQAEAPEVEVSEVDKEAPQPTPEMTEVFTPLEAQDKAAGGYGAYGSAWLWSWSGRSTATSADSQPKAQPSAAGPEAAPSAAKEPEDVVMEDAPAAEAAPESPAPAPKAGSTWAFWSRDSGSAPTKQPAEQKPEQGHIAVMGESSETHPQKANQMEFKSSPVKEPPLKSGKKEELVKGAATPSREAPSKSNKRARPKSMEGDDKAPERPSTPKVGTTTKTSAPKTPVSATKVVPLNLVLPSFDGTYKLKENPSILKQITQLLLRTQQPAGDHVYLTKETPKIKRAIAIGVHGLFPANYLRPMIGQPTGTSIKFANHTADAIRRWADSHGCSDCEIEKVALEGEGRIGERVENLWKLLLNWIDTIRKADLIIIGCHSQGVPVSIMLLAKLIELGVVASARVGVCAMAGVSLGPFPDYRSSMGILMGSAAELWEFADPYSEVSKRLEASVKVALKYGARITYIGSIDDQLVPLESAIYAPAHHPYIYRAVFIDGRIHAPDFIAHLVGFALKLRNLGVSDHGLIRELSTPLAGSLYSGEGHSRLYDDGQVYDLSVTHALETTDTKGACEVGMHYRRDIFGGADNSSNNNNGTSTNGTGMGNNNNNAAAATSLSNPNPYHLPWIMRGMLEEDFVKTELSAETAELVRQFDDWKPVTKALKDVKYRLEAVRSKL</sequence>
<feature type="region of interest" description="Disordered" evidence="1">
    <location>
        <begin position="1"/>
        <end position="308"/>
    </location>
</feature>
<dbReference type="InterPro" id="IPR058934">
    <property type="entry name" value="YMC020W-like"/>
</dbReference>
<dbReference type="PANTHER" id="PTHR47349">
    <property type="entry name" value="CHROMOSOME 8, WHOLE GENOME SHOTGUN SEQUENCE"/>
    <property type="match status" value="1"/>
</dbReference>
<evidence type="ECO:0000259" key="2">
    <source>
        <dbReference type="Pfam" id="PF26147"/>
    </source>
</evidence>
<feature type="compositionally biased region" description="Low complexity" evidence="1">
    <location>
        <begin position="343"/>
        <end position="358"/>
    </location>
</feature>
<feature type="compositionally biased region" description="Polar residues" evidence="1">
    <location>
        <begin position="333"/>
        <end position="342"/>
    </location>
</feature>
<dbReference type="GeneID" id="87816361"/>
<feature type="region of interest" description="Disordered" evidence="1">
    <location>
        <begin position="333"/>
        <end position="503"/>
    </location>
</feature>
<feature type="compositionally biased region" description="Basic and acidic residues" evidence="1">
    <location>
        <begin position="158"/>
        <end position="169"/>
    </location>
</feature>
<reference evidence="3" key="1">
    <citation type="journal article" date="2023" name="Mol. Phylogenet. Evol.">
        <title>Genome-scale phylogeny and comparative genomics of the fungal order Sordariales.</title>
        <authorList>
            <person name="Hensen N."/>
            <person name="Bonometti L."/>
            <person name="Westerberg I."/>
            <person name="Brannstrom I.O."/>
            <person name="Guillou S."/>
            <person name="Cros-Aarteil S."/>
            <person name="Calhoun S."/>
            <person name="Haridas S."/>
            <person name="Kuo A."/>
            <person name="Mondo S."/>
            <person name="Pangilinan J."/>
            <person name="Riley R."/>
            <person name="LaButti K."/>
            <person name="Andreopoulos B."/>
            <person name="Lipzen A."/>
            <person name="Chen C."/>
            <person name="Yan M."/>
            <person name="Daum C."/>
            <person name="Ng V."/>
            <person name="Clum A."/>
            <person name="Steindorff A."/>
            <person name="Ohm R.A."/>
            <person name="Martin F."/>
            <person name="Silar P."/>
            <person name="Natvig D.O."/>
            <person name="Lalanne C."/>
            <person name="Gautier V."/>
            <person name="Ament-Velasquez S.L."/>
            <person name="Kruys A."/>
            <person name="Hutchinson M.I."/>
            <person name="Powell A.J."/>
            <person name="Barry K."/>
            <person name="Miller A.N."/>
            <person name="Grigoriev I.V."/>
            <person name="Debuchy R."/>
            <person name="Gladieux P."/>
            <person name="Hiltunen Thoren M."/>
            <person name="Johannesson H."/>
        </authorList>
    </citation>
    <scope>NUCLEOTIDE SEQUENCE</scope>
    <source>
        <strain evidence="3">CBS 141.50</strain>
    </source>
</reference>
<dbReference type="EMBL" id="MU853563">
    <property type="protein sequence ID" value="KAK4146119.1"/>
    <property type="molecule type" value="Genomic_DNA"/>
</dbReference>
<feature type="compositionally biased region" description="Basic and acidic residues" evidence="1">
    <location>
        <begin position="473"/>
        <end position="483"/>
    </location>
</feature>
<name>A0AAN6V7Y4_9PEZI</name>
<feature type="compositionally biased region" description="Low complexity" evidence="1">
    <location>
        <begin position="217"/>
        <end position="233"/>
    </location>
</feature>
<reference evidence="3" key="2">
    <citation type="submission" date="2023-05" db="EMBL/GenBank/DDBJ databases">
        <authorList>
            <consortium name="Lawrence Berkeley National Laboratory"/>
            <person name="Steindorff A."/>
            <person name="Hensen N."/>
            <person name="Bonometti L."/>
            <person name="Westerberg I."/>
            <person name="Brannstrom I.O."/>
            <person name="Guillou S."/>
            <person name="Cros-Aarteil S."/>
            <person name="Calhoun S."/>
            <person name="Haridas S."/>
            <person name="Kuo A."/>
            <person name="Mondo S."/>
            <person name="Pangilinan J."/>
            <person name="Riley R."/>
            <person name="Labutti K."/>
            <person name="Andreopoulos B."/>
            <person name="Lipzen A."/>
            <person name="Chen C."/>
            <person name="Yanf M."/>
            <person name="Daum C."/>
            <person name="Ng V."/>
            <person name="Clum A."/>
            <person name="Ohm R."/>
            <person name="Martin F."/>
            <person name="Silar P."/>
            <person name="Natvig D."/>
            <person name="Lalanne C."/>
            <person name="Gautier V."/>
            <person name="Ament-Velasquez S.L."/>
            <person name="Kruys A."/>
            <person name="Hutchinson M.I."/>
            <person name="Powell A.J."/>
            <person name="Barry K."/>
            <person name="Miller A.N."/>
            <person name="Grigoriev I.V."/>
            <person name="Debuchy R."/>
            <person name="Gladieux P."/>
            <person name="Thoren M.H."/>
            <person name="Johannesson H."/>
        </authorList>
    </citation>
    <scope>NUCLEOTIDE SEQUENCE</scope>
    <source>
        <strain evidence="3">CBS 141.50</strain>
    </source>
</reference>
<dbReference type="Proteomes" id="UP001302676">
    <property type="component" value="Unassembled WGS sequence"/>
</dbReference>
<feature type="compositionally biased region" description="Basic and acidic residues" evidence="1">
    <location>
        <begin position="132"/>
        <end position="141"/>
    </location>
</feature>
<evidence type="ECO:0000313" key="3">
    <source>
        <dbReference type="EMBL" id="KAK4146119.1"/>
    </source>
</evidence>
<feature type="compositionally biased region" description="Low complexity" evidence="1">
    <location>
        <begin position="13"/>
        <end position="47"/>
    </location>
</feature>
<accession>A0AAN6V7Y4</accession>
<dbReference type="PANTHER" id="PTHR47349:SF1">
    <property type="entry name" value="AER328WP"/>
    <property type="match status" value="1"/>
</dbReference>
<organism evidence="3 4">
    <name type="scientific">Dichotomopilus funicola</name>
    <dbReference type="NCBI Taxonomy" id="1934379"/>
    <lineage>
        <taxon>Eukaryota</taxon>
        <taxon>Fungi</taxon>
        <taxon>Dikarya</taxon>
        <taxon>Ascomycota</taxon>
        <taxon>Pezizomycotina</taxon>
        <taxon>Sordariomycetes</taxon>
        <taxon>Sordariomycetidae</taxon>
        <taxon>Sordariales</taxon>
        <taxon>Chaetomiaceae</taxon>
        <taxon>Dichotomopilus</taxon>
    </lineage>
</organism>
<proteinExistence type="predicted"/>
<feature type="compositionally biased region" description="Polar residues" evidence="1">
    <location>
        <begin position="108"/>
        <end position="126"/>
    </location>
</feature>
<dbReference type="AlphaFoldDB" id="A0AAN6V7Y4"/>
<protein>
    <recommendedName>
        <fullName evidence="2">YMC020W-like alpha/beta hydrolase domain-containing protein</fullName>
    </recommendedName>
</protein>
<feature type="region of interest" description="Disordered" evidence="1">
    <location>
        <begin position="854"/>
        <end position="885"/>
    </location>
</feature>
<dbReference type="InterPro" id="IPR058933">
    <property type="entry name" value="YMC020W-like_ab_hydrolase"/>
</dbReference>
<evidence type="ECO:0000256" key="1">
    <source>
        <dbReference type="SAM" id="MobiDB-lite"/>
    </source>
</evidence>
<feature type="compositionally biased region" description="Polar residues" evidence="1">
    <location>
        <begin position="489"/>
        <end position="499"/>
    </location>
</feature>
<feature type="domain" description="YMC020W-like alpha/beta hydrolase" evidence="2">
    <location>
        <begin position="515"/>
        <end position="841"/>
    </location>
</feature>
<gene>
    <name evidence="3" type="ORF">C8A04DRAFT_25931</name>
</gene>
<feature type="compositionally biased region" description="Basic residues" evidence="1">
    <location>
        <begin position="1"/>
        <end position="12"/>
    </location>
</feature>
<comment type="caution">
    <text evidence="3">The sequence shown here is derived from an EMBL/GenBank/DDBJ whole genome shotgun (WGS) entry which is preliminary data.</text>
</comment>
<dbReference type="RefSeq" id="XP_062639490.1">
    <property type="nucleotide sequence ID" value="XM_062779748.1"/>
</dbReference>